<evidence type="ECO:0000256" key="4">
    <source>
        <dbReference type="ARBA" id="ARBA00023239"/>
    </source>
</evidence>
<dbReference type="Gene3D" id="3.20.20.70">
    <property type="entry name" value="Aldolase class I"/>
    <property type="match status" value="1"/>
</dbReference>
<gene>
    <name evidence="6" type="ORF">RSO01_17330</name>
</gene>
<dbReference type="InterPro" id="IPR000887">
    <property type="entry name" value="Aldlse_KDPG_KHG"/>
</dbReference>
<evidence type="ECO:0000256" key="1">
    <source>
        <dbReference type="ARBA" id="ARBA00004761"/>
    </source>
</evidence>
<dbReference type="InterPro" id="IPR031338">
    <property type="entry name" value="KDPG/KHG_AS_2"/>
</dbReference>
<dbReference type="OrthoDB" id="7204076at2"/>
<evidence type="ECO:0000256" key="5">
    <source>
        <dbReference type="ARBA" id="ARBA00023277"/>
    </source>
</evidence>
<sequence>MTETVPWPTVKRHLVAILRGIRPDEAEAIVGTLIESGFELIEVPLNSPSPFDSIERLSRRFGKDCLIGAGTVLSAADCARVADTGGRLMVAPNVDIDVLAMAKAQGMVTMPGVFTPTEALLAVRCGASALKFFPASVLGPSGIAAQLAVLPKDVVVGAVGGVSDKNLAPYVVAGIRAFGLGSSLYRPGMTAAEVRDRAVASVRAYDEAQRG</sequence>
<evidence type="ECO:0000313" key="6">
    <source>
        <dbReference type="EMBL" id="GEP54567.1"/>
    </source>
</evidence>
<keyword evidence="4" id="KW-0456">Lyase</keyword>
<dbReference type="PROSITE" id="PS00160">
    <property type="entry name" value="ALDOLASE_KDPG_KHG_2"/>
    <property type="match status" value="1"/>
</dbReference>
<dbReference type="NCBIfam" id="NF006600">
    <property type="entry name" value="PRK09140.1"/>
    <property type="match status" value="1"/>
</dbReference>
<proteinExistence type="inferred from homology"/>
<keyword evidence="7" id="KW-1185">Reference proteome</keyword>
<organism evidence="6 7">
    <name type="scientific">Reyranella soli</name>
    <dbReference type="NCBI Taxonomy" id="1230389"/>
    <lineage>
        <taxon>Bacteria</taxon>
        <taxon>Pseudomonadati</taxon>
        <taxon>Pseudomonadota</taxon>
        <taxon>Alphaproteobacteria</taxon>
        <taxon>Hyphomicrobiales</taxon>
        <taxon>Reyranellaceae</taxon>
        <taxon>Reyranella</taxon>
    </lineage>
</organism>
<dbReference type="RefSeq" id="WP_147148244.1">
    <property type="nucleotide sequence ID" value="NZ_BKAJ01000031.1"/>
</dbReference>
<comment type="similarity">
    <text evidence="2">Belongs to the KHG/KDPG aldolase family.</text>
</comment>
<dbReference type="SUPFAM" id="SSF51569">
    <property type="entry name" value="Aldolase"/>
    <property type="match status" value="1"/>
</dbReference>
<comment type="caution">
    <text evidence="6">The sequence shown here is derived from an EMBL/GenBank/DDBJ whole genome shotgun (WGS) entry which is preliminary data.</text>
</comment>
<comment type="subunit">
    <text evidence="3">Homotrimer.</text>
</comment>
<dbReference type="GO" id="GO:0016829">
    <property type="term" value="F:lyase activity"/>
    <property type="evidence" value="ECO:0007669"/>
    <property type="project" value="UniProtKB-KW"/>
</dbReference>
<dbReference type="Pfam" id="PF01081">
    <property type="entry name" value="Aldolase"/>
    <property type="match status" value="1"/>
</dbReference>
<keyword evidence="5" id="KW-0119">Carbohydrate metabolism</keyword>
<protein>
    <submittedName>
        <fullName evidence="6">2-dehydro-3-deoxy-6-phosphogalactonate aldolase</fullName>
    </submittedName>
</protein>
<evidence type="ECO:0000313" key="7">
    <source>
        <dbReference type="Proteomes" id="UP000321058"/>
    </source>
</evidence>
<comment type="pathway">
    <text evidence="1">Carbohydrate acid metabolism.</text>
</comment>
<dbReference type="PANTHER" id="PTHR30246">
    <property type="entry name" value="2-KETO-3-DEOXY-6-PHOSPHOGLUCONATE ALDOLASE"/>
    <property type="match status" value="1"/>
</dbReference>
<dbReference type="InterPro" id="IPR013785">
    <property type="entry name" value="Aldolase_TIM"/>
</dbReference>
<dbReference type="Proteomes" id="UP000321058">
    <property type="component" value="Unassembled WGS sequence"/>
</dbReference>
<name>A0A512N6F7_9HYPH</name>
<dbReference type="AlphaFoldDB" id="A0A512N6F7"/>
<evidence type="ECO:0000256" key="3">
    <source>
        <dbReference type="ARBA" id="ARBA00011233"/>
    </source>
</evidence>
<dbReference type="PANTHER" id="PTHR30246:SF1">
    <property type="entry name" value="2-DEHYDRO-3-DEOXY-6-PHOSPHOGALACTONATE ALDOLASE-RELATED"/>
    <property type="match status" value="1"/>
</dbReference>
<accession>A0A512N6F7</accession>
<reference evidence="6 7" key="1">
    <citation type="submission" date="2019-07" db="EMBL/GenBank/DDBJ databases">
        <title>Whole genome shotgun sequence of Reyranella soli NBRC 108950.</title>
        <authorList>
            <person name="Hosoyama A."/>
            <person name="Uohara A."/>
            <person name="Ohji S."/>
            <person name="Ichikawa N."/>
        </authorList>
    </citation>
    <scope>NUCLEOTIDE SEQUENCE [LARGE SCALE GENOMIC DNA]</scope>
    <source>
        <strain evidence="6 7">NBRC 108950</strain>
    </source>
</reference>
<dbReference type="EMBL" id="BKAJ01000031">
    <property type="protein sequence ID" value="GEP54567.1"/>
    <property type="molecule type" value="Genomic_DNA"/>
</dbReference>
<dbReference type="CDD" id="cd00452">
    <property type="entry name" value="KDPG_aldolase"/>
    <property type="match status" value="1"/>
</dbReference>
<evidence type="ECO:0000256" key="2">
    <source>
        <dbReference type="ARBA" id="ARBA00006906"/>
    </source>
</evidence>